<accession>A0A4R0RTN6</accession>
<reference evidence="1 2" key="1">
    <citation type="submission" date="2018-11" db="EMBL/GenBank/DDBJ databases">
        <title>Genome assembly of Steccherinum ochraceum LE-BIN_3174, the white-rot fungus of the Steccherinaceae family (The Residual Polyporoid clade, Polyporales, Basidiomycota).</title>
        <authorList>
            <person name="Fedorova T.V."/>
            <person name="Glazunova O.A."/>
            <person name="Landesman E.O."/>
            <person name="Moiseenko K.V."/>
            <person name="Psurtseva N.V."/>
            <person name="Savinova O.S."/>
            <person name="Shakhova N.V."/>
            <person name="Tyazhelova T.V."/>
            <person name="Vasina D.V."/>
        </authorList>
    </citation>
    <scope>NUCLEOTIDE SEQUENCE [LARGE SCALE GENOMIC DNA]</scope>
    <source>
        <strain evidence="1 2">LE-BIN_3174</strain>
    </source>
</reference>
<comment type="caution">
    <text evidence="1">The sequence shown here is derived from an EMBL/GenBank/DDBJ whole genome shotgun (WGS) entry which is preliminary data.</text>
</comment>
<protein>
    <recommendedName>
        <fullName evidence="3">F-box domain-containing protein</fullName>
    </recommendedName>
</protein>
<proteinExistence type="predicted"/>
<keyword evidence="2" id="KW-1185">Reference proteome</keyword>
<dbReference type="EMBL" id="RWJN01000157">
    <property type="protein sequence ID" value="TCD65924.1"/>
    <property type="molecule type" value="Genomic_DNA"/>
</dbReference>
<evidence type="ECO:0000313" key="2">
    <source>
        <dbReference type="Proteomes" id="UP000292702"/>
    </source>
</evidence>
<dbReference type="Proteomes" id="UP000292702">
    <property type="component" value="Unassembled WGS sequence"/>
</dbReference>
<gene>
    <name evidence="1" type="ORF">EIP91_001992</name>
</gene>
<sequence length="367" mass="41279">MALCAQAIARRIPECLTVSDTRSCGFEAVWHLARGSQAHDRAVSRLFIRVQHMDPGIGFPRELLDLTVSHLEKEDLATCTLLSRSWRLSTHVMLFRSLSLHTHWHHVEPGTHGEGQCCRKDLGIDAFIQSLLNGTCSSVAPFVKELDLDFHSFSLTTSKIDIIVTRLPALEILRMTSVLLAYEDSTELASWSSPRPLKQLCLSLVEFLDREVPSGTDDGESDDLTAGCILIELLRMFGSIDRVDLRAISFIDDDDRRGLYWRAPSLAVRATSDMPKTFCIRALQSHYQADETQLDALALLKHSHALDNLRSLDIEDNEDTYKAFIPSVGSTLFRLRLTFDRWLFTLPVEVWDSSSNVLPVSNANRGL</sequence>
<dbReference type="OrthoDB" id="2877409at2759"/>
<evidence type="ECO:0008006" key="3">
    <source>
        <dbReference type="Google" id="ProtNLM"/>
    </source>
</evidence>
<evidence type="ECO:0000313" key="1">
    <source>
        <dbReference type="EMBL" id="TCD65924.1"/>
    </source>
</evidence>
<dbReference type="AlphaFoldDB" id="A0A4R0RTN6"/>
<name>A0A4R0RTN6_9APHY</name>
<organism evidence="1 2">
    <name type="scientific">Steccherinum ochraceum</name>
    <dbReference type="NCBI Taxonomy" id="92696"/>
    <lineage>
        <taxon>Eukaryota</taxon>
        <taxon>Fungi</taxon>
        <taxon>Dikarya</taxon>
        <taxon>Basidiomycota</taxon>
        <taxon>Agaricomycotina</taxon>
        <taxon>Agaricomycetes</taxon>
        <taxon>Polyporales</taxon>
        <taxon>Steccherinaceae</taxon>
        <taxon>Steccherinum</taxon>
    </lineage>
</organism>